<name>A0AAD9RYJ7_9HYME</name>
<evidence type="ECO:0000313" key="3">
    <source>
        <dbReference type="Proteomes" id="UP001258017"/>
    </source>
</evidence>
<feature type="region of interest" description="Disordered" evidence="1">
    <location>
        <begin position="1"/>
        <end position="42"/>
    </location>
</feature>
<dbReference type="EMBL" id="JAIFRP010000006">
    <property type="protein sequence ID" value="KAK2588327.1"/>
    <property type="molecule type" value="Genomic_DNA"/>
</dbReference>
<reference evidence="2" key="1">
    <citation type="submission" date="2021-08" db="EMBL/GenBank/DDBJ databases">
        <authorList>
            <person name="Misof B."/>
            <person name="Oliver O."/>
            <person name="Podsiadlowski L."/>
            <person name="Donath A."/>
            <person name="Peters R."/>
            <person name="Mayer C."/>
            <person name="Rust J."/>
            <person name="Gunkel S."/>
            <person name="Lesny P."/>
            <person name="Martin S."/>
            <person name="Oeyen J.P."/>
            <person name="Petersen M."/>
            <person name="Panagiotis P."/>
            <person name="Wilbrandt J."/>
            <person name="Tanja T."/>
        </authorList>
    </citation>
    <scope>NUCLEOTIDE SEQUENCE</scope>
    <source>
        <strain evidence="2">GBR_01_08_01A</strain>
        <tissue evidence="2">Thorax + abdomen</tissue>
    </source>
</reference>
<accession>A0AAD9RYJ7</accession>
<sequence>MIDNSVSRSLEHSCGHLGRGYDSPSLSSGERNPFPHQFSMWEDPRPPLIAGPVSSVIASNTLYEDRGDSPWKLRG</sequence>
<dbReference type="Proteomes" id="UP001258017">
    <property type="component" value="Unassembled WGS sequence"/>
</dbReference>
<dbReference type="AlphaFoldDB" id="A0AAD9RYJ7"/>
<gene>
    <name evidence="2" type="ORF">KPH14_004344</name>
</gene>
<keyword evidence="3" id="KW-1185">Reference proteome</keyword>
<proteinExistence type="predicted"/>
<organism evidence="2 3">
    <name type="scientific">Odynerus spinipes</name>
    <dbReference type="NCBI Taxonomy" id="1348599"/>
    <lineage>
        <taxon>Eukaryota</taxon>
        <taxon>Metazoa</taxon>
        <taxon>Ecdysozoa</taxon>
        <taxon>Arthropoda</taxon>
        <taxon>Hexapoda</taxon>
        <taxon>Insecta</taxon>
        <taxon>Pterygota</taxon>
        <taxon>Neoptera</taxon>
        <taxon>Endopterygota</taxon>
        <taxon>Hymenoptera</taxon>
        <taxon>Apocrita</taxon>
        <taxon>Aculeata</taxon>
        <taxon>Vespoidea</taxon>
        <taxon>Vespidae</taxon>
        <taxon>Eumeninae</taxon>
        <taxon>Odynerus</taxon>
    </lineage>
</organism>
<comment type="caution">
    <text evidence="2">The sequence shown here is derived from an EMBL/GenBank/DDBJ whole genome shotgun (WGS) entry which is preliminary data.</text>
</comment>
<protein>
    <submittedName>
        <fullName evidence="2">Uncharacterized protein</fullName>
    </submittedName>
</protein>
<reference evidence="2" key="2">
    <citation type="journal article" date="2023" name="Commun. Biol.">
        <title>Intrasexual cuticular hydrocarbon dimorphism in a wasp sheds light on hydrocarbon biosynthesis genes in Hymenoptera.</title>
        <authorList>
            <person name="Moris V.C."/>
            <person name="Podsiadlowski L."/>
            <person name="Martin S."/>
            <person name="Oeyen J.P."/>
            <person name="Donath A."/>
            <person name="Petersen M."/>
            <person name="Wilbrandt J."/>
            <person name="Misof B."/>
            <person name="Liedtke D."/>
            <person name="Thamm M."/>
            <person name="Scheiner R."/>
            <person name="Schmitt T."/>
            <person name="Niehuis O."/>
        </authorList>
    </citation>
    <scope>NUCLEOTIDE SEQUENCE</scope>
    <source>
        <strain evidence="2">GBR_01_08_01A</strain>
    </source>
</reference>
<evidence type="ECO:0000313" key="2">
    <source>
        <dbReference type="EMBL" id="KAK2588327.1"/>
    </source>
</evidence>
<evidence type="ECO:0000256" key="1">
    <source>
        <dbReference type="SAM" id="MobiDB-lite"/>
    </source>
</evidence>